<dbReference type="AlphaFoldDB" id="R4WX04"/>
<dbReference type="HOGENOM" id="CLU_108911_0_0_4"/>
<reference evidence="2 3" key="1">
    <citation type="journal article" date="2013" name="Genome Announc.">
        <title>Complete Genome Sequence of Burkholderia sp. Strain RPE64, Bacterial Symbiont of the Bean Bug Riptortus pedestris.</title>
        <authorList>
            <person name="Shibata T.F."/>
            <person name="Maeda T."/>
            <person name="Nikoh N."/>
            <person name="Yamaguchi K."/>
            <person name="Oshima K."/>
            <person name="Hattori M."/>
            <person name="Nishiyama T."/>
            <person name="Hasebe M."/>
            <person name="Fukatsu T."/>
            <person name="Kikuchi Y."/>
            <person name="Shigenobu S."/>
        </authorList>
    </citation>
    <scope>NUCLEOTIDE SEQUENCE [LARGE SCALE GENOMIC DNA]</scope>
</reference>
<keyword evidence="3" id="KW-1185">Reference proteome</keyword>
<dbReference type="Gene3D" id="3.10.129.10">
    <property type="entry name" value="Hotdog Thioesterase"/>
    <property type="match status" value="1"/>
</dbReference>
<protein>
    <submittedName>
        <fullName evidence="2">MaoC domain protein dehydratase</fullName>
    </submittedName>
</protein>
<dbReference type="InterPro" id="IPR002539">
    <property type="entry name" value="MaoC-like_dom"/>
</dbReference>
<gene>
    <name evidence="2" type="ORF">BRPE64_ACDS17320</name>
</gene>
<sequence length="159" mass="17378">MSVASLTSAADVFAAAGVARYVSDWTTIDQARVNRFADATDDHQWIHVDAERAQRDSPFGGTIAHGFLTLSLVPMWLAQCVPLTARLSVNYGLNRVRFMSPVRVGTRLRAIFAIDDVKEVTADSVQVTWRVTIEGEGESEGGHGAKPACVAEFITRHTF</sequence>
<accession>R4WX04</accession>
<dbReference type="PANTHER" id="PTHR42993">
    <property type="entry name" value="MAOC-LIKE DEHYDRATASE DOMAIN-CONTAINING PROTEIN"/>
    <property type="match status" value="1"/>
</dbReference>
<dbReference type="KEGG" id="buo:BRPE64_ACDS17320"/>
<dbReference type="EMBL" id="AP013058">
    <property type="protein sequence ID" value="BAN23486.1"/>
    <property type="molecule type" value="Genomic_DNA"/>
</dbReference>
<dbReference type="PANTHER" id="PTHR42993:SF1">
    <property type="entry name" value="MAOC-LIKE DEHYDRATASE DOMAIN-CONTAINING PROTEIN"/>
    <property type="match status" value="1"/>
</dbReference>
<dbReference type="PATRIC" id="fig|758793.3.peg.1736"/>
<dbReference type="SUPFAM" id="SSF54637">
    <property type="entry name" value="Thioesterase/thiol ester dehydrase-isomerase"/>
    <property type="match status" value="1"/>
</dbReference>
<dbReference type="CDD" id="cd03450">
    <property type="entry name" value="NodN"/>
    <property type="match status" value="1"/>
</dbReference>
<dbReference type="STRING" id="758793.BRPE64_ACDS17320"/>
<feature type="domain" description="MaoC-like" evidence="1">
    <location>
        <begin position="20"/>
        <end position="131"/>
    </location>
</feature>
<evidence type="ECO:0000313" key="3">
    <source>
        <dbReference type="Proteomes" id="UP000013966"/>
    </source>
</evidence>
<dbReference type="InterPro" id="IPR029069">
    <property type="entry name" value="HotDog_dom_sf"/>
</dbReference>
<reference evidence="2 3" key="2">
    <citation type="journal article" date="2018" name="Int. J. Syst. Evol. Microbiol.">
        <title>Burkholderia insecticola sp. nov., a gut symbiotic bacterium of the bean bug Riptortus pedestris.</title>
        <authorList>
            <person name="Takeshita K."/>
            <person name="Tamaki H."/>
            <person name="Ohbayashi T."/>
            <person name="Meng X.-Y."/>
            <person name="Sone T."/>
            <person name="Mitani Y."/>
            <person name="Peeters C."/>
            <person name="Kikuchi Y."/>
            <person name="Vandamme P."/>
        </authorList>
    </citation>
    <scope>NUCLEOTIDE SEQUENCE [LARGE SCALE GENOMIC DNA]</scope>
    <source>
        <strain evidence="2">RPE64</strain>
    </source>
</reference>
<dbReference type="RefSeq" id="WP_016345638.1">
    <property type="nucleotide sequence ID" value="NC_021287.1"/>
</dbReference>
<evidence type="ECO:0000259" key="1">
    <source>
        <dbReference type="Pfam" id="PF01575"/>
    </source>
</evidence>
<dbReference type="Proteomes" id="UP000013966">
    <property type="component" value="Chromosome 1"/>
</dbReference>
<organism evidence="2 3">
    <name type="scientific">Caballeronia insecticola</name>
    <dbReference type="NCBI Taxonomy" id="758793"/>
    <lineage>
        <taxon>Bacteria</taxon>
        <taxon>Pseudomonadati</taxon>
        <taxon>Pseudomonadota</taxon>
        <taxon>Betaproteobacteria</taxon>
        <taxon>Burkholderiales</taxon>
        <taxon>Burkholderiaceae</taxon>
        <taxon>Caballeronia</taxon>
    </lineage>
</organism>
<dbReference type="OrthoDB" id="9801735at2"/>
<evidence type="ECO:0000313" key="2">
    <source>
        <dbReference type="EMBL" id="BAN23486.1"/>
    </source>
</evidence>
<dbReference type="InterPro" id="IPR039375">
    <property type="entry name" value="NodN-like"/>
</dbReference>
<proteinExistence type="predicted"/>
<name>R4WX04_9BURK</name>
<dbReference type="Pfam" id="PF01575">
    <property type="entry name" value="MaoC_dehydratas"/>
    <property type="match status" value="1"/>
</dbReference>